<dbReference type="Pfam" id="PF13742">
    <property type="entry name" value="tRNA_anti_2"/>
    <property type="match status" value="1"/>
</dbReference>
<evidence type="ECO:0000313" key="10">
    <source>
        <dbReference type="Proteomes" id="UP000233654"/>
    </source>
</evidence>
<evidence type="ECO:0000259" key="7">
    <source>
        <dbReference type="Pfam" id="PF02601"/>
    </source>
</evidence>
<keyword evidence="1 5" id="KW-0963">Cytoplasm</keyword>
<dbReference type="GO" id="GO:0003676">
    <property type="term" value="F:nucleic acid binding"/>
    <property type="evidence" value="ECO:0007669"/>
    <property type="project" value="InterPro"/>
</dbReference>
<dbReference type="PANTHER" id="PTHR30008">
    <property type="entry name" value="EXODEOXYRIBONUCLEASE 7 LARGE SUBUNIT"/>
    <property type="match status" value="1"/>
</dbReference>
<dbReference type="HAMAP" id="MF_00378">
    <property type="entry name" value="Exonuc_7_L"/>
    <property type="match status" value="1"/>
</dbReference>
<gene>
    <name evidence="5 9" type="primary">xseA</name>
    <name evidence="9" type="ORF">CVT63_01335</name>
</gene>
<feature type="domain" description="Exonuclease VII large subunit C-terminal" evidence="7">
    <location>
        <begin position="135"/>
        <end position="428"/>
    </location>
</feature>
<dbReference type="InterPro" id="IPR003753">
    <property type="entry name" value="Exonuc_VII_L"/>
</dbReference>
<dbReference type="NCBIfam" id="TIGR00237">
    <property type="entry name" value="xseA"/>
    <property type="match status" value="1"/>
</dbReference>
<dbReference type="InterPro" id="IPR025824">
    <property type="entry name" value="OB-fold_nuc-bd_dom"/>
</dbReference>
<comment type="subcellular location">
    <subcellularLocation>
        <location evidence="5 6">Cytoplasm</location>
    </subcellularLocation>
</comment>
<keyword evidence="2 5" id="KW-0540">Nuclease</keyword>
<reference evidence="9 10" key="1">
    <citation type="journal article" date="2017" name="ISME J.">
        <title>Potential for microbial H2 and metal transformations associated with novel bacteria and archaea in deep terrestrial subsurface sediments.</title>
        <authorList>
            <person name="Hernsdorf A.W."/>
            <person name="Amano Y."/>
            <person name="Miyakawa K."/>
            <person name="Ise K."/>
            <person name="Suzuki Y."/>
            <person name="Anantharaman K."/>
            <person name="Probst A."/>
            <person name="Burstein D."/>
            <person name="Thomas B.C."/>
            <person name="Banfield J.F."/>
        </authorList>
    </citation>
    <scope>NUCLEOTIDE SEQUENCE [LARGE SCALE GENOMIC DNA]</scope>
    <source>
        <strain evidence="9">HGW-Actinobacteria-3</strain>
    </source>
</reference>
<comment type="subunit">
    <text evidence="5">Heterooligomer composed of large and small subunits.</text>
</comment>
<evidence type="ECO:0000256" key="3">
    <source>
        <dbReference type="ARBA" id="ARBA00022801"/>
    </source>
</evidence>
<evidence type="ECO:0000256" key="5">
    <source>
        <dbReference type="HAMAP-Rule" id="MF_00378"/>
    </source>
</evidence>
<evidence type="ECO:0000259" key="8">
    <source>
        <dbReference type="Pfam" id="PF13742"/>
    </source>
</evidence>
<feature type="domain" description="OB-fold nucleic acid binding" evidence="8">
    <location>
        <begin position="21"/>
        <end position="112"/>
    </location>
</feature>
<evidence type="ECO:0000313" key="9">
    <source>
        <dbReference type="EMBL" id="PKQ28720.1"/>
    </source>
</evidence>
<comment type="catalytic activity">
    <reaction evidence="5 6">
        <text>Exonucleolytic cleavage in either 5'- to 3'- or 3'- to 5'-direction to yield nucleoside 5'-phosphates.</text>
        <dbReference type="EC" id="3.1.11.6"/>
    </reaction>
</comment>
<dbReference type="InterPro" id="IPR020579">
    <property type="entry name" value="Exonuc_VII_lsu_C"/>
</dbReference>
<organism evidence="9 10">
    <name type="scientific">Candidatus Anoxymicrobium japonicum</name>
    <dbReference type="NCBI Taxonomy" id="2013648"/>
    <lineage>
        <taxon>Bacteria</taxon>
        <taxon>Bacillati</taxon>
        <taxon>Actinomycetota</taxon>
        <taxon>Candidatus Geothermincolia</taxon>
        <taxon>Candidatus Geothermincolales</taxon>
        <taxon>Candidatus Anoxymicrobiaceae</taxon>
        <taxon>Candidatus Anoxymicrobium</taxon>
    </lineage>
</organism>
<dbReference type="Proteomes" id="UP000233654">
    <property type="component" value="Unassembled WGS sequence"/>
</dbReference>
<evidence type="ECO:0000256" key="4">
    <source>
        <dbReference type="ARBA" id="ARBA00022839"/>
    </source>
</evidence>
<protein>
    <recommendedName>
        <fullName evidence="5">Exodeoxyribonuclease 7 large subunit</fullName>
        <ecNumber evidence="5">3.1.11.6</ecNumber>
    </recommendedName>
    <alternativeName>
        <fullName evidence="5">Exodeoxyribonuclease VII large subunit</fullName>
        <shortName evidence="5">Exonuclease VII large subunit</shortName>
    </alternativeName>
</protein>
<dbReference type="GO" id="GO:0009318">
    <property type="term" value="C:exodeoxyribonuclease VII complex"/>
    <property type="evidence" value="ECO:0007669"/>
    <property type="project" value="UniProtKB-UniRule"/>
</dbReference>
<dbReference type="GO" id="GO:0008855">
    <property type="term" value="F:exodeoxyribonuclease VII activity"/>
    <property type="evidence" value="ECO:0007669"/>
    <property type="project" value="UniProtKB-UniRule"/>
</dbReference>
<evidence type="ECO:0000256" key="2">
    <source>
        <dbReference type="ARBA" id="ARBA00022722"/>
    </source>
</evidence>
<dbReference type="CDD" id="cd04489">
    <property type="entry name" value="ExoVII_LU_OBF"/>
    <property type="match status" value="1"/>
</dbReference>
<keyword evidence="3 5" id="KW-0378">Hydrolase</keyword>
<comment type="function">
    <text evidence="5">Bidirectionally degrades single-stranded DNA into large acid-insoluble oligonucleotides, which are then degraded further into small acid-soluble oligonucleotides.</text>
</comment>
<dbReference type="PANTHER" id="PTHR30008:SF0">
    <property type="entry name" value="EXODEOXYRIBONUCLEASE 7 LARGE SUBUNIT"/>
    <property type="match status" value="1"/>
</dbReference>
<evidence type="ECO:0000256" key="6">
    <source>
        <dbReference type="RuleBase" id="RU004355"/>
    </source>
</evidence>
<dbReference type="GO" id="GO:0005737">
    <property type="term" value="C:cytoplasm"/>
    <property type="evidence" value="ECO:0007669"/>
    <property type="project" value="UniProtKB-SubCell"/>
</dbReference>
<accession>A0A2N3G7M7</accession>
<comment type="caution">
    <text evidence="9">The sequence shown here is derived from an EMBL/GenBank/DDBJ whole genome shotgun (WGS) entry which is preliminary data.</text>
</comment>
<dbReference type="EC" id="3.1.11.6" evidence="5"/>
<comment type="similarity">
    <text evidence="5 6">Belongs to the XseA family.</text>
</comment>
<proteinExistence type="inferred from homology"/>
<keyword evidence="4 5" id="KW-0269">Exonuclease</keyword>
<dbReference type="EMBL" id="PHEX01000007">
    <property type="protein sequence ID" value="PKQ28720.1"/>
    <property type="molecule type" value="Genomic_DNA"/>
</dbReference>
<dbReference type="GO" id="GO:0006308">
    <property type="term" value="P:DNA catabolic process"/>
    <property type="evidence" value="ECO:0007669"/>
    <property type="project" value="UniProtKB-UniRule"/>
</dbReference>
<dbReference type="Pfam" id="PF02601">
    <property type="entry name" value="Exonuc_VII_L"/>
    <property type="match status" value="1"/>
</dbReference>
<evidence type="ECO:0000256" key="1">
    <source>
        <dbReference type="ARBA" id="ARBA00022490"/>
    </source>
</evidence>
<dbReference type="AlphaFoldDB" id="A0A2N3G7M7"/>
<name>A0A2N3G7M7_9ACTN</name>
<sequence length="434" mass="47840">MEDEEMTLPLDQAPPDAETILTVSEVNRMAKQALEGIRVTVRGEASGLNTRYPYYVYLSLRDSEATLPAIVPKRLFDSLDFKLEDGASVVVEGVLTLYEKQGRYQVRVSEMRLFGVGEIQRRIEMIKKKLQAEGLFDDARKKPLPAFPERIGVVTSPRGAAVRDVTTTIARRFPPASVFVRGVRVQGVGAVEQICAGLRFFDSDFPVDLVILARGGGSIEDLEPFSTEEVARAVARMRLPVITGIGHEPDVSIADLVADRWASTPTSAAQAAVPDCPHVRSMLRSSAVAMRGHVAARGQSDRRQLAGIKRLPLYRGVDFLLGRFMQRWERASKALPESPRRGLERSRYRLRVIVSRPVFGRPDEMLARQRIALERAKARVTALSPLAVLKRGYSITLEKSTGKVVRSAADVVVGAALKIKLESGVLDAEVTGKE</sequence>